<evidence type="ECO:0000313" key="1">
    <source>
        <dbReference type="EMBL" id="RCI11513.1"/>
    </source>
</evidence>
<comment type="caution">
    <text evidence="1">The sequence shown here is derived from an EMBL/GenBank/DDBJ whole genome shotgun (WGS) entry which is preliminary data.</text>
</comment>
<dbReference type="AlphaFoldDB" id="A0A367LAS1"/>
<gene>
    <name evidence="1" type="ORF">L249_7279</name>
</gene>
<keyword evidence="2" id="KW-1185">Reference proteome</keyword>
<reference evidence="1 2" key="1">
    <citation type="journal article" date="2015" name="BMC Genomics">
        <title>Insights from the genome of Ophiocordyceps polyrhachis-furcata to pathogenicity and host specificity in insect fungi.</title>
        <authorList>
            <person name="Wichadakul D."/>
            <person name="Kobmoo N."/>
            <person name="Ingsriswang S."/>
            <person name="Tangphatsornruang S."/>
            <person name="Chantasingh D."/>
            <person name="Luangsa-ard J.J."/>
            <person name="Eurwilaichitr L."/>
        </authorList>
    </citation>
    <scope>NUCLEOTIDE SEQUENCE [LARGE SCALE GENOMIC DNA]</scope>
    <source>
        <strain evidence="1 2">BCC 54312</strain>
    </source>
</reference>
<accession>A0A367LAS1</accession>
<proteinExistence type="predicted"/>
<evidence type="ECO:0000313" key="2">
    <source>
        <dbReference type="Proteomes" id="UP000253664"/>
    </source>
</evidence>
<sequence>MISTANLKPRRYLIIALISRTTHLSTRRWRRTRRDTLRARLGGGKDAHSKENQSTKCLDARGGCAISRG</sequence>
<organism evidence="1 2">
    <name type="scientific">Ophiocordyceps polyrhachis-furcata BCC 54312</name>
    <dbReference type="NCBI Taxonomy" id="1330021"/>
    <lineage>
        <taxon>Eukaryota</taxon>
        <taxon>Fungi</taxon>
        <taxon>Dikarya</taxon>
        <taxon>Ascomycota</taxon>
        <taxon>Pezizomycotina</taxon>
        <taxon>Sordariomycetes</taxon>
        <taxon>Hypocreomycetidae</taxon>
        <taxon>Hypocreales</taxon>
        <taxon>Ophiocordycipitaceae</taxon>
        <taxon>Ophiocordyceps</taxon>
    </lineage>
</organism>
<dbReference type="Proteomes" id="UP000253664">
    <property type="component" value="Unassembled WGS sequence"/>
</dbReference>
<name>A0A367LAS1_9HYPO</name>
<protein>
    <submittedName>
        <fullName evidence="1">Uncharacterized protein</fullName>
    </submittedName>
</protein>
<dbReference type="EMBL" id="LKCN02000010">
    <property type="protein sequence ID" value="RCI11513.1"/>
    <property type="molecule type" value="Genomic_DNA"/>
</dbReference>